<dbReference type="Pfam" id="PF01030">
    <property type="entry name" value="Recep_L_domain"/>
    <property type="match status" value="1"/>
</dbReference>
<accession>A0A3P8VYY8</accession>
<keyword evidence="3" id="KW-0597">Phosphoprotein</keyword>
<keyword evidence="6" id="KW-0547">Nucleotide-binding</keyword>
<reference evidence="17 18" key="1">
    <citation type="journal article" date="2014" name="Nat. Genet.">
        <title>Whole-genome sequence of a flatfish provides insights into ZW sex chromosome evolution and adaptation to a benthic lifestyle.</title>
        <authorList>
            <person name="Chen S."/>
            <person name="Zhang G."/>
            <person name="Shao C."/>
            <person name="Huang Q."/>
            <person name="Liu G."/>
            <person name="Zhang P."/>
            <person name="Song W."/>
            <person name="An N."/>
            <person name="Chalopin D."/>
            <person name="Volff J.N."/>
            <person name="Hong Y."/>
            <person name="Li Q."/>
            <person name="Sha Z."/>
            <person name="Zhou H."/>
            <person name="Xie M."/>
            <person name="Yu Q."/>
            <person name="Liu Y."/>
            <person name="Xiang H."/>
            <person name="Wang N."/>
            <person name="Wu K."/>
            <person name="Yang C."/>
            <person name="Zhou Q."/>
            <person name="Liao X."/>
            <person name="Yang L."/>
            <person name="Hu Q."/>
            <person name="Zhang J."/>
            <person name="Meng L."/>
            <person name="Jin L."/>
            <person name="Tian Y."/>
            <person name="Lian J."/>
            <person name="Yang J."/>
            <person name="Miao G."/>
            <person name="Liu S."/>
            <person name="Liang Z."/>
            <person name="Yan F."/>
            <person name="Li Y."/>
            <person name="Sun B."/>
            <person name="Zhang H."/>
            <person name="Zhang J."/>
            <person name="Zhu Y."/>
            <person name="Du M."/>
            <person name="Zhao Y."/>
            <person name="Schartl M."/>
            <person name="Tang Q."/>
            <person name="Wang J."/>
        </authorList>
    </citation>
    <scope>NUCLEOTIDE SEQUENCE</scope>
</reference>
<dbReference type="GO" id="GO:0007169">
    <property type="term" value="P:cell surface receptor protein tyrosine kinase signaling pathway"/>
    <property type="evidence" value="ECO:0007669"/>
    <property type="project" value="UniProtKB-ARBA"/>
</dbReference>
<reference evidence="17" key="3">
    <citation type="submission" date="2025-09" db="UniProtKB">
        <authorList>
            <consortium name="Ensembl"/>
        </authorList>
    </citation>
    <scope>IDENTIFICATION</scope>
</reference>
<name>A0A3P8VYY8_CYNSE</name>
<evidence type="ECO:0000256" key="9">
    <source>
        <dbReference type="ARBA" id="ARBA00022989"/>
    </source>
</evidence>
<dbReference type="InterPro" id="IPR000494">
    <property type="entry name" value="Rcpt_L-dom"/>
</dbReference>
<evidence type="ECO:0000256" key="13">
    <source>
        <dbReference type="ARBA" id="ARBA00023180"/>
    </source>
</evidence>
<dbReference type="InterPro" id="IPR006212">
    <property type="entry name" value="Furin_repeat"/>
</dbReference>
<dbReference type="GO" id="GO:0016020">
    <property type="term" value="C:membrane"/>
    <property type="evidence" value="ECO:0007669"/>
    <property type="project" value="UniProtKB-SubCell"/>
</dbReference>
<dbReference type="InterPro" id="IPR006211">
    <property type="entry name" value="Furin-like_Cys-rich_dom"/>
</dbReference>
<comment type="catalytic activity">
    <reaction evidence="14">
        <text>L-tyrosyl-[protein] + ATP = O-phospho-L-tyrosyl-[protein] + ADP + H(+)</text>
        <dbReference type="Rhea" id="RHEA:10596"/>
        <dbReference type="Rhea" id="RHEA-COMP:10136"/>
        <dbReference type="Rhea" id="RHEA-COMP:20101"/>
        <dbReference type="ChEBI" id="CHEBI:15378"/>
        <dbReference type="ChEBI" id="CHEBI:30616"/>
        <dbReference type="ChEBI" id="CHEBI:46858"/>
        <dbReference type="ChEBI" id="CHEBI:61978"/>
        <dbReference type="ChEBI" id="CHEBI:456216"/>
        <dbReference type="EC" id="2.7.10.1"/>
    </reaction>
</comment>
<dbReference type="EC" id="2.7.10.1" evidence="2"/>
<keyword evidence="5" id="KW-0812">Transmembrane</keyword>
<comment type="subcellular location">
    <subcellularLocation>
        <location evidence="1">Membrane</location>
        <topology evidence="1">Single-pass type I membrane protein</topology>
    </subcellularLocation>
</comment>
<dbReference type="Ensembl" id="ENSCSET00000018772.1">
    <property type="protein sequence ID" value="ENSCSEP00000018541.1"/>
    <property type="gene ID" value="ENSCSEG00000011544.1"/>
</dbReference>
<evidence type="ECO:0000256" key="6">
    <source>
        <dbReference type="ARBA" id="ARBA00022741"/>
    </source>
</evidence>
<keyword evidence="11" id="KW-0829">Tyrosine-protein kinase</keyword>
<dbReference type="InterPro" id="IPR009030">
    <property type="entry name" value="Growth_fac_rcpt_cys_sf"/>
</dbReference>
<evidence type="ECO:0000313" key="18">
    <source>
        <dbReference type="Proteomes" id="UP000265120"/>
    </source>
</evidence>
<keyword evidence="10" id="KW-0472">Membrane</keyword>
<feature type="domain" description="Receptor L-domain" evidence="16">
    <location>
        <begin position="50"/>
        <end position="160"/>
    </location>
</feature>
<keyword evidence="8" id="KW-0067">ATP-binding</keyword>
<dbReference type="Pfam" id="PF00757">
    <property type="entry name" value="Furin-like"/>
    <property type="match status" value="1"/>
</dbReference>
<protein>
    <recommendedName>
        <fullName evidence="2">receptor protein-tyrosine kinase</fullName>
        <ecNumber evidence="2">2.7.10.1</ecNumber>
    </recommendedName>
</protein>
<keyword evidence="9" id="KW-1133">Transmembrane helix</keyword>
<dbReference type="FunFam" id="2.10.220.10:FF:000001">
    <property type="entry name" value="Receptor protein-tyrosine kinase"/>
    <property type="match status" value="1"/>
</dbReference>
<dbReference type="SMART" id="SM00261">
    <property type="entry name" value="FU"/>
    <property type="match status" value="2"/>
</dbReference>
<dbReference type="Gene3D" id="3.80.20.20">
    <property type="entry name" value="Receptor L-domain"/>
    <property type="match status" value="1"/>
</dbReference>
<dbReference type="SUPFAM" id="SSF57184">
    <property type="entry name" value="Growth factor receptor domain"/>
    <property type="match status" value="1"/>
</dbReference>
<evidence type="ECO:0000256" key="10">
    <source>
        <dbReference type="ARBA" id="ARBA00023136"/>
    </source>
</evidence>
<evidence type="ECO:0000256" key="4">
    <source>
        <dbReference type="ARBA" id="ARBA00022679"/>
    </source>
</evidence>
<keyword evidence="12" id="KW-0675">Receptor</keyword>
<evidence type="ECO:0000259" key="15">
    <source>
        <dbReference type="Pfam" id="PF00757"/>
    </source>
</evidence>
<evidence type="ECO:0000313" key="17">
    <source>
        <dbReference type="Ensembl" id="ENSCSEP00000018541.1"/>
    </source>
</evidence>
<sequence>EQRPTSLGCFVSWCSTAGCIKVLCQGITNRLNLLGSKEDHYLNMVKTYSNCTVVLENLEVTYMEAHRDLSFLRSIEEVGGYVLIALNTATRIPLENLHIIRGHSLYEGKFALSVLANYDKATGQGTKELLLNSLTEILKGGVKFGTHQLCNVETIQWNDIVTESNPTMELPGTNNSKPCHSSCYNGSCWAPGSQNCQTYTKLNCAQQCSKRCKGPSPSDCCNEHCAAGCTGPRPTDCLACRDFQDDGVCKDSCPGLMRYEPNLHQLVPNPHGKYNFGATCVKKCPYNYVVTDHGACVRTCSGNTYEVDEGGVRKCAKCEGLCPKGRTLCLTTTSLRQTRLCFESLKNLSLRKSKCWDQGPLVLFIR</sequence>
<feature type="domain" description="Furin-like cysteine-rich" evidence="15">
    <location>
        <begin position="174"/>
        <end position="324"/>
    </location>
</feature>
<evidence type="ECO:0000256" key="7">
    <source>
        <dbReference type="ARBA" id="ARBA00022777"/>
    </source>
</evidence>
<evidence type="ECO:0000256" key="1">
    <source>
        <dbReference type="ARBA" id="ARBA00004479"/>
    </source>
</evidence>
<evidence type="ECO:0000256" key="8">
    <source>
        <dbReference type="ARBA" id="ARBA00022840"/>
    </source>
</evidence>
<keyword evidence="4" id="KW-0808">Transferase</keyword>
<dbReference type="Gene3D" id="2.10.220.10">
    <property type="entry name" value="Hormone Receptor, Insulin-like Growth Factor Receptor 1, Chain A, domain 2"/>
    <property type="match status" value="1"/>
</dbReference>
<dbReference type="GO" id="GO:0004714">
    <property type="term" value="F:transmembrane receptor protein tyrosine kinase activity"/>
    <property type="evidence" value="ECO:0007669"/>
    <property type="project" value="UniProtKB-EC"/>
</dbReference>
<reference evidence="17" key="2">
    <citation type="submission" date="2025-08" db="UniProtKB">
        <authorList>
            <consortium name="Ensembl"/>
        </authorList>
    </citation>
    <scope>IDENTIFICATION</scope>
</reference>
<keyword evidence="13" id="KW-0325">Glycoprotein</keyword>
<organism evidence="17 18">
    <name type="scientific">Cynoglossus semilaevis</name>
    <name type="common">Tongue sole</name>
    <dbReference type="NCBI Taxonomy" id="244447"/>
    <lineage>
        <taxon>Eukaryota</taxon>
        <taxon>Metazoa</taxon>
        <taxon>Chordata</taxon>
        <taxon>Craniata</taxon>
        <taxon>Vertebrata</taxon>
        <taxon>Euteleostomi</taxon>
        <taxon>Actinopterygii</taxon>
        <taxon>Neopterygii</taxon>
        <taxon>Teleostei</taxon>
        <taxon>Neoteleostei</taxon>
        <taxon>Acanthomorphata</taxon>
        <taxon>Carangaria</taxon>
        <taxon>Pleuronectiformes</taxon>
        <taxon>Pleuronectoidei</taxon>
        <taxon>Cynoglossidae</taxon>
        <taxon>Cynoglossinae</taxon>
        <taxon>Cynoglossus</taxon>
    </lineage>
</organism>
<evidence type="ECO:0000259" key="16">
    <source>
        <dbReference type="Pfam" id="PF01030"/>
    </source>
</evidence>
<evidence type="ECO:0000256" key="12">
    <source>
        <dbReference type="ARBA" id="ARBA00023170"/>
    </source>
</evidence>
<dbReference type="Proteomes" id="UP000265120">
    <property type="component" value="Chromosome 20"/>
</dbReference>
<evidence type="ECO:0000256" key="5">
    <source>
        <dbReference type="ARBA" id="ARBA00022692"/>
    </source>
</evidence>
<evidence type="ECO:0000256" key="2">
    <source>
        <dbReference type="ARBA" id="ARBA00011902"/>
    </source>
</evidence>
<evidence type="ECO:0000256" key="14">
    <source>
        <dbReference type="ARBA" id="ARBA00051243"/>
    </source>
</evidence>
<keyword evidence="18" id="KW-1185">Reference proteome</keyword>
<dbReference type="GO" id="GO:0005524">
    <property type="term" value="F:ATP binding"/>
    <property type="evidence" value="ECO:0007669"/>
    <property type="project" value="UniProtKB-KW"/>
</dbReference>
<dbReference type="CDD" id="cd00064">
    <property type="entry name" value="FU"/>
    <property type="match status" value="1"/>
</dbReference>
<dbReference type="SUPFAM" id="SSF52058">
    <property type="entry name" value="L domain-like"/>
    <property type="match status" value="1"/>
</dbReference>
<dbReference type="InterPro" id="IPR036941">
    <property type="entry name" value="Rcpt_L-dom_sf"/>
</dbReference>
<dbReference type="AlphaFoldDB" id="A0A3P8VYY8"/>
<dbReference type="GeneTree" id="ENSGT00940000155450"/>
<evidence type="ECO:0000256" key="11">
    <source>
        <dbReference type="ARBA" id="ARBA00023137"/>
    </source>
</evidence>
<proteinExistence type="predicted"/>
<evidence type="ECO:0000256" key="3">
    <source>
        <dbReference type="ARBA" id="ARBA00022553"/>
    </source>
</evidence>
<keyword evidence="7" id="KW-0418">Kinase</keyword>